<evidence type="ECO:0000256" key="2">
    <source>
        <dbReference type="ARBA" id="ARBA00022670"/>
    </source>
</evidence>
<protein>
    <recommendedName>
        <fullName evidence="6">Peptidase S8/S53 domain-containing protein</fullName>
    </recommendedName>
</protein>
<dbReference type="CDD" id="cd04077">
    <property type="entry name" value="Peptidases_S8_PCSK9_ProteinaseK_like"/>
    <property type="match status" value="1"/>
</dbReference>
<dbReference type="EMBL" id="QWIQ01000065">
    <property type="protein sequence ID" value="RMZ10819.1"/>
    <property type="molecule type" value="Genomic_DNA"/>
</dbReference>
<dbReference type="Gene3D" id="3.40.50.200">
    <property type="entry name" value="Peptidase S8/S53 domain"/>
    <property type="match status" value="1"/>
</dbReference>
<feature type="domain" description="Peptidase S8/S53" evidence="6">
    <location>
        <begin position="231"/>
        <end position="409"/>
    </location>
</feature>
<dbReference type="Pfam" id="PF00082">
    <property type="entry name" value="Peptidase_S8"/>
    <property type="match status" value="1"/>
</dbReference>
<name>A0A3M7HBV4_HORWE</name>
<reference evidence="7 8" key="1">
    <citation type="journal article" date="2018" name="BMC Genomics">
        <title>Genomic evidence for intraspecific hybridization in a clonal and extremely halotolerant yeast.</title>
        <authorList>
            <person name="Gostincar C."/>
            <person name="Stajich J.E."/>
            <person name="Zupancic J."/>
            <person name="Zalar P."/>
            <person name="Gunde-Cimerman N."/>
        </authorList>
    </citation>
    <scope>NUCLEOTIDE SEQUENCE [LARGE SCALE GENOMIC DNA]</scope>
    <source>
        <strain evidence="7 8">EXF-171</strain>
    </source>
</reference>
<dbReference type="AlphaFoldDB" id="A0A3M7HBV4"/>
<dbReference type="InterPro" id="IPR015500">
    <property type="entry name" value="Peptidase_S8_subtilisin-rel"/>
</dbReference>
<dbReference type="PANTHER" id="PTHR43806:SF58">
    <property type="entry name" value="ALKALINE PROTEASE 1-RELATED"/>
    <property type="match status" value="1"/>
</dbReference>
<dbReference type="PANTHER" id="PTHR43806">
    <property type="entry name" value="PEPTIDASE S8"/>
    <property type="match status" value="1"/>
</dbReference>
<gene>
    <name evidence="7" type="ORF">D0862_03126</name>
</gene>
<dbReference type="FunFam" id="3.40.50.200:FF:000007">
    <property type="entry name" value="Subtilisin-like serine protease"/>
    <property type="match status" value="1"/>
</dbReference>
<evidence type="ECO:0000256" key="4">
    <source>
        <dbReference type="ARBA" id="ARBA00022825"/>
    </source>
</evidence>
<sequence length="454" mass="47566">SDWLIELSWFEKRHIKSPNASRSRSYSPDCRIQDHEISEDNMRLNSFIFALPLALASPLLNSSDVSTTPSTIEEKAPLSRWIVTLEKDFLLDNVLDSILALVGVRKSNVIYTYDMPGYQGFVIGVPSSLIEIPPPDLLLPLPSIKSVEKDSLVKITAVSTQNNAPYGLARLSTRANATGTVYNYDSTAGTGAFAYVVDTVQYPDAFKCPGINTQHRDFQGRAILGASFPSTQSNSDGNGHGTHVAGTIGSATYGVAKKSTLIAVKVLSDSGSGYLSDVIAGIEWAVNNATASRRIGKSVMNLSLGSAKSQIVNDAISAAVRAGMFVAVAAGNDGADAAGFSPASEPLACTVGAIDNRSAAASFSNYGTSLDIWAPGVSILSTWIGSNSATATLSGTSMASPHIAGLAAAFYGQGFRGLGREMCGFIQSIATRDIISPAPRGGSVNYVAYNGIGA</sequence>
<evidence type="ECO:0000256" key="1">
    <source>
        <dbReference type="ARBA" id="ARBA00011073"/>
    </source>
</evidence>
<dbReference type="PROSITE" id="PS51892">
    <property type="entry name" value="SUBTILASE"/>
    <property type="match status" value="1"/>
</dbReference>
<feature type="active site" description="Charge relay system" evidence="5">
    <location>
        <position position="240"/>
    </location>
</feature>
<comment type="caution">
    <text evidence="7">The sequence shown here is derived from an EMBL/GenBank/DDBJ whole genome shotgun (WGS) entry which is preliminary data.</text>
</comment>
<dbReference type="InterPro" id="IPR022398">
    <property type="entry name" value="Peptidase_S8_His-AS"/>
</dbReference>
<dbReference type="SUPFAM" id="SSF52743">
    <property type="entry name" value="Subtilisin-like"/>
    <property type="match status" value="1"/>
</dbReference>
<dbReference type="InterPro" id="IPR023828">
    <property type="entry name" value="Peptidase_S8_Ser-AS"/>
</dbReference>
<feature type="non-terminal residue" evidence="7">
    <location>
        <position position="1"/>
    </location>
</feature>
<dbReference type="PRINTS" id="PR00723">
    <property type="entry name" value="SUBTILISIN"/>
</dbReference>
<dbReference type="GO" id="GO:0004252">
    <property type="term" value="F:serine-type endopeptidase activity"/>
    <property type="evidence" value="ECO:0007669"/>
    <property type="project" value="UniProtKB-UniRule"/>
</dbReference>
<dbReference type="PROSITE" id="PS00137">
    <property type="entry name" value="SUBTILASE_HIS"/>
    <property type="match status" value="1"/>
</dbReference>
<keyword evidence="3 5" id="KW-0378">Hydrolase</keyword>
<dbReference type="InterPro" id="IPR000209">
    <property type="entry name" value="Peptidase_S8/S53_dom"/>
</dbReference>
<feature type="active site" description="Charge relay system" evidence="5">
    <location>
        <position position="397"/>
    </location>
</feature>
<dbReference type="PROSITE" id="PS00138">
    <property type="entry name" value="SUBTILASE_SER"/>
    <property type="match status" value="1"/>
</dbReference>
<organism evidence="7 8">
    <name type="scientific">Hortaea werneckii</name>
    <name type="common">Black yeast</name>
    <name type="synonym">Cladosporium werneckii</name>
    <dbReference type="NCBI Taxonomy" id="91943"/>
    <lineage>
        <taxon>Eukaryota</taxon>
        <taxon>Fungi</taxon>
        <taxon>Dikarya</taxon>
        <taxon>Ascomycota</taxon>
        <taxon>Pezizomycotina</taxon>
        <taxon>Dothideomycetes</taxon>
        <taxon>Dothideomycetidae</taxon>
        <taxon>Mycosphaerellales</taxon>
        <taxon>Teratosphaeriaceae</taxon>
        <taxon>Hortaea</taxon>
    </lineage>
</organism>
<feature type="active site" description="Charge relay system" evidence="5">
    <location>
        <position position="198"/>
    </location>
</feature>
<dbReference type="Proteomes" id="UP000281468">
    <property type="component" value="Unassembled WGS sequence"/>
</dbReference>
<keyword evidence="4 5" id="KW-0720">Serine protease</keyword>
<keyword evidence="2 5" id="KW-0645">Protease</keyword>
<comment type="similarity">
    <text evidence="1 5">Belongs to the peptidase S8 family.</text>
</comment>
<evidence type="ECO:0000259" key="6">
    <source>
        <dbReference type="Pfam" id="PF00082"/>
    </source>
</evidence>
<dbReference type="InterPro" id="IPR034193">
    <property type="entry name" value="PCSK9_ProteinaseK-like"/>
</dbReference>
<evidence type="ECO:0000313" key="7">
    <source>
        <dbReference type="EMBL" id="RMZ10819.1"/>
    </source>
</evidence>
<proteinExistence type="inferred from homology"/>
<evidence type="ECO:0000256" key="3">
    <source>
        <dbReference type="ARBA" id="ARBA00022801"/>
    </source>
</evidence>
<dbReference type="InterPro" id="IPR036852">
    <property type="entry name" value="Peptidase_S8/S53_dom_sf"/>
</dbReference>
<evidence type="ECO:0000313" key="8">
    <source>
        <dbReference type="Proteomes" id="UP000281468"/>
    </source>
</evidence>
<evidence type="ECO:0000256" key="5">
    <source>
        <dbReference type="PROSITE-ProRule" id="PRU01240"/>
    </source>
</evidence>
<accession>A0A3M7HBV4</accession>
<dbReference type="InterPro" id="IPR050131">
    <property type="entry name" value="Peptidase_S8_subtilisin-like"/>
</dbReference>
<dbReference type="VEuPathDB" id="FungiDB:BTJ68_06870"/>
<dbReference type="GO" id="GO:0006508">
    <property type="term" value="P:proteolysis"/>
    <property type="evidence" value="ECO:0007669"/>
    <property type="project" value="UniProtKB-KW"/>
</dbReference>